<protein>
    <submittedName>
        <fullName evidence="1">Uncharacterized protein</fullName>
    </submittedName>
</protein>
<dbReference type="RefSeq" id="WP_145876198.1">
    <property type="nucleotide sequence ID" value="NZ_CP046904.1"/>
</dbReference>
<dbReference type="EMBL" id="CP046904">
    <property type="protein sequence ID" value="QGZ37792.1"/>
    <property type="molecule type" value="Genomic_DNA"/>
</dbReference>
<keyword evidence="2" id="KW-1185">Reference proteome</keyword>
<accession>A0ABX6FMQ0</accession>
<proteinExistence type="predicted"/>
<evidence type="ECO:0000313" key="1">
    <source>
        <dbReference type="EMBL" id="QGZ37792.1"/>
    </source>
</evidence>
<organism evidence="1 2">
    <name type="scientific">Pseudoduganella flava</name>
    <dbReference type="NCBI Taxonomy" id="871742"/>
    <lineage>
        <taxon>Bacteria</taxon>
        <taxon>Pseudomonadati</taxon>
        <taxon>Pseudomonadota</taxon>
        <taxon>Betaproteobacteria</taxon>
        <taxon>Burkholderiales</taxon>
        <taxon>Oxalobacteraceae</taxon>
        <taxon>Telluria group</taxon>
        <taxon>Pseudoduganella</taxon>
    </lineage>
</organism>
<evidence type="ECO:0000313" key="2">
    <source>
        <dbReference type="Proteomes" id="UP000437862"/>
    </source>
</evidence>
<name>A0ABX6FMQ0_9BURK</name>
<sequence>MTAARGFFDQPLLRFRYSTGLRPASLTHLIGTPRLRSHFACQHGRSKPKSLFRKGFPVWQQPARTKPRVARNVGANLANDIHIDIEKREKIIGSVRVRSLILAPGTKVTVLPHPFYKNYN</sequence>
<dbReference type="Proteomes" id="UP000437862">
    <property type="component" value="Chromosome"/>
</dbReference>
<gene>
    <name evidence="1" type="ORF">GO485_01120</name>
</gene>
<reference evidence="1 2" key="1">
    <citation type="submission" date="2019-12" db="EMBL/GenBank/DDBJ databases">
        <title>Draft Genome Sequences of Six Type Strains of the Genus Massilia.</title>
        <authorList>
            <person name="Miess H."/>
            <person name="Frediansyah A."/>
            <person name="Goeker M."/>
            <person name="Gross H."/>
        </authorList>
    </citation>
    <scope>NUCLEOTIDE SEQUENCE [LARGE SCALE GENOMIC DNA]</scope>
    <source>
        <strain evidence="1 2">DSM 26639</strain>
    </source>
</reference>